<reference evidence="3 4" key="1">
    <citation type="journal article" date="2024" name="Commun. Biol.">
        <title>Comparative genomic analysis of thermophilic fungi reveals convergent evolutionary adaptations and gene losses.</title>
        <authorList>
            <person name="Steindorff A.S."/>
            <person name="Aguilar-Pontes M.V."/>
            <person name="Robinson A.J."/>
            <person name="Andreopoulos B."/>
            <person name="LaButti K."/>
            <person name="Kuo A."/>
            <person name="Mondo S."/>
            <person name="Riley R."/>
            <person name="Otillar R."/>
            <person name="Haridas S."/>
            <person name="Lipzen A."/>
            <person name="Grimwood J."/>
            <person name="Schmutz J."/>
            <person name="Clum A."/>
            <person name="Reid I.D."/>
            <person name="Moisan M.C."/>
            <person name="Butler G."/>
            <person name="Nguyen T.T.M."/>
            <person name="Dewar K."/>
            <person name="Conant G."/>
            <person name="Drula E."/>
            <person name="Henrissat B."/>
            <person name="Hansel C."/>
            <person name="Singer S."/>
            <person name="Hutchinson M.I."/>
            <person name="de Vries R.P."/>
            <person name="Natvig D.O."/>
            <person name="Powell A.J."/>
            <person name="Tsang A."/>
            <person name="Grigoriev I.V."/>
        </authorList>
    </citation>
    <scope>NUCLEOTIDE SEQUENCE [LARGE SCALE GENOMIC DNA]</scope>
    <source>
        <strain evidence="3 4">CBS 494.80</strain>
    </source>
</reference>
<accession>A0ABR4CV31</accession>
<evidence type="ECO:0000313" key="4">
    <source>
        <dbReference type="Proteomes" id="UP001595075"/>
    </source>
</evidence>
<evidence type="ECO:0000256" key="2">
    <source>
        <dbReference type="SAM" id="Phobius"/>
    </source>
</evidence>
<keyword evidence="2" id="KW-0472">Membrane</keyword>
<keyword evidence="2" id="KW-1133">Transmembrane helix</keyword>
<dbReference type="EMBL" id="JAZHXI010000003">
    <property type="protein sequence ID" value="KAL2073820.1"/>
    <property type="molecule type" value="Genomic_DNA"/>
</dbReference>
<comment type="caution">
    <text evidence="3">The sequence shown here is derived from an EMBL/GenBank/DDBJ whole genome shotgun (WGS) entry which is preliminary data.</text>
</comment>
<dbReference type="Proteomes" id="UP001595075">
    <property type="component" value="Unassembled WGS sequence"/>
</dbReference>
<organism evidence="3 4">
    <name type="scientific">Oculimacula yallundae</name>
    <dbReference type="NCBI Taxonomy" id="86028"/>
    <lineage>
        <taxon>Eukaryota</taxon>
        <taxon>Fungi</taxon>
        <taxon>Dikarya</taxon>
        <taxon>Ascomycota</taxon>
        <taxon>Pezizomycotina</taxon>
        <taxon>Leotiomycetes</taxon>
        <taxon>Helotiales</taxon>
        <taxon>Ploettnerulaceae</taxon>
        <taxon>Oculimacula</taxon>
    </lineage>
</organism>
<name>A0ABR4CV31_9HELO</name>
<protein>
    <submittedName>
        <fullName evidence="3">Uncharacterized protein</fullName>
    </submittedName>
</protein>
<feature type="transmembrane region" description="Helical" evidence="2">
    <location>
        <begin position="70"/>
        <end position="89"/>
    </location>
</feature>
<gene>
    <name evidence="3" type="ORF">VTL71DRAFT_11146</name>
</gene>
<evidence type="ECO:0000256" key="1">
    <source>
        <dbReference type="SAM" id="MobiDB-lite"/>
    </source>
</evidence>
<sequence>MPVFPAPPPSTRLLLDPSFQNTTSKPIFTKPNTTNTANTYIASTAATPSPTGYIPQHGAPIPTKNDMTGVYITLILPGVILIVVFSMLIRHFKRKAAEKKAAAAAASSGGDTHIIVNVNPGADGNGSSGSTSGSGPILPVGRGLPLSRRDTRLLGMGSQFQAQGDAFVNVDGDEQLPVCSSPVYKPQISHANVWTEIELGEGLPEYRPFA</sequence>
<keyword evidence="2" id="KW-0812">Transmembrane</keyword>
<keyword evidence="4" id="KW-1185">Reference proteome</keyword>
<evidence type="ECO:0000313" key="3">
    <source>
        <dbReference type="EMBL" id="KAL2073820.1"/>
    </source>
</evidence>
<feature type="region of interest" description="Disordered" evidence="1">
    <location>
        <begin position="119"/>
        <end position="139"/>
    </location>
</feature>
<proteinExistence type="predicted"/>